<dbReference type="OrthoDB" id="10253878at2759"/>
<protein>
    <recommendedName>
        <fullName evidence="3">Ubiquinol-cytochrome c chaperone domain-containing protein</fullName>
    </recommendedName>
</protein>
<evidence type="ECO:0000256" key="1">
    <source>
        <dbReference type="ARBA" id="ARBA00006407"/>
    </source>
</evidence>
<organism evidence="4 5">
    <name type="scientific">Suillus subaureus</name>
    <dbReference type="NCBI Taxonomy" id="48587"/>
    <lineage>
        <taxon>Eukaryota</taxon>
        <taxon>Fungi</taxon>
        <taxon>Dikarya</taxon>
        <taxon>Basidiomycota</taxon>
        <taxon>Agaricomycotina</taxon>
        <taxon>Agaricomycetes</taxon>
        <taxon>Agaricomycetidae</taxon>
        <taxon>Boletales</taxon>
        <taxon>Suillineae</taxon>
        <taxon>Suillaceae</taxon>
        <taxon>Suillus</taxon>
    </lineage>
</organism>
<feature type="compositionally biased region" description="Pro residues" evidence="2">
    <location>
        <begin position="68"/>
        <end position="77"/>
    </location>
</feature>
<evidence type="ECO:0000256" key="2">
    <source>
        <dbReference type="SAM" id="MobiDB-lite"/>
    </source>
</evidence>
<dbReference type="EMBL" id="JABBWG010000003">
    <property type="protein sequence ID" value="KAG1824597.1"/>
    <property type="molecule type" value="Genomic_DNA"/>
</dbReference>
<feature type="region of interest" description="Disordered" evidence="2">
    <location>
        <begin position="201"/>
        <end position="229"/>
    </location>
</feature>
<accession>A0A9P7ELA0</accession>
<feature type="region of interest" description="Disordered" evidence="2">
    <location>
        <begin position="57"/>
        <end position="83"/>
    </location>
</feature>
<reference evidence="4" key="1">
    <citation type="journal article" date="2020" name="New Phytol.">
        <title>Comparative genomics reveals dynamic genome evolution in host specialist ectomycorrhizal fungi.</title>
        <authorList>
            <person name="Lofgren L.A."/>
            <person name="Nguyen N.H."/>
            <person name="Vilgalys R."/>
            <person name="Ruytinx J."/>
            <person name="Liao H.L."/>
            <person name="Branco S."/>
            <person name="Kuo A."/>
            <person name="LaButti K."/>
            <person name="Lipzen A."/>
            <person name="Andreopoulos W."/>
            <person name="Pangilinan J."/>
            <person name="Riley R."/>
            <person name="Hundley H."/>
            <person name="Na H."/>
            <person name="Barry K."/>
            <person name="Grigoriev I.V."/>
            <person name="Stajich J.E."/>
            <person name="Kennedy P.G."/>
        </authorList>
    </citation>
    <scope>NUCLEOTIDE SEQUENCE</scope>
    <source>
        <strain evidence="4">MN1</strain>
    </source>
</reference>
<proteinExistence type="inferred from homology"/>
<dbReference type="RefSeq" id="XP_041198314.1">
    <property type="nucleotide sequence ID" value="XM_041339298.1"/>
</dbReference>
<feature type="compositionally biased region" description="Low complexity" evidence="2">
    <location>
        <begin position="57"/>
        <end position="67"/>
    </location>
</feature>
<feature type="domain" description="Ubiquinol-cytochrome c chaperone" evidence="3">
    <location>
        <begin position="261"/>
        <end position="305"/>
    </location>
</feature>
<evidence type="ECO:0000313" key="5">
    <source>
        <dbReference type="Proteomes" id="UP000807769"/>
    </source>
</evidence>
<name>A0A9P7ELA0_9AGAM</name>
<dbReference type="InterPro" id="IPR021150">
    <property type="entry name" value="Ubiq_cyt_c_chap"/>
</dbReference>
<dbReference type="PANTHER" id="PTHR12184:SF1">
    <property type="entry name" value="UBIQUINOL-CYTOCHROME-C REDUCTASE COMPLEX ASSEMBLY FACTOR 1"/>
    <property type="match status" value="1"/>
</dbReference>
<keyword evidence="5" id="KW-1185">Reference proteome</keyword>
<dbReference type="GO" id="GO:0034551">
    <property type="term" value="P:mitochondrial respiratory chain complex III assembly"/>
    <property type="evidence" value="ECO:0007669"/>
    <property type="project" value="TreeGrafter"/>
</dbReference>
<dbReference type="GO" id="GO:0005739">
    <property type="term" value="C:mitochondrion"/>
    <property type="evidence" value="ECO:0007669"/>
    <property type="project" value="TreeGrafter"/>
</dbReference>
<evidence type="ECO:0000313" key="4">
    <source>
        <dbReference type="EMBL" id="KAG1824597.1"/>
    </source>
</evidence>
<dbReference type="GeneID" id="64633314"/>
<gene>
    <name evidence="4" type="ORF">BJ212DRAFT_1475903</name>
</gene>
<dbReference type="InterPro" id="IPR007129">
    <property type="entry name" value="Ubiqinol_cyt_c_chaperone_CPB3"/>
</dbReference>
<dbReference type="AlphaFoldDB" id="A0A9P7ELA0"/>
<comment type="similarity">
    <text evidence="1">Belongs to the CBP3 family.</text>
</comment>
<dbReference type="Proteomes" id="UP000807769">
    <property type="component" value="Unassembled WGS sequence"/>
</dbReference>
<feature type="domain" description="Ubiquinol-cytochrome c chaperone" evidence="3">
    <location>
        <begin position="142"/>
        <end position="197"/>
    </location>
</feature>
<comment type="caution">
    <text evidence="4">The sequence shown here is derived from an EMBL/GenBank/DDBJ whole genome shotgun (WGS) entry which is preliminary data.</text>
</comment>
<sequence>MELEFARKVSMSSQQLLVRQVVRSAHQTRAYGKVRGDFPLKVHRNVRVISSSVTRSAAAAPKLKPTPTSTPPPPSFEPAPQREQSWLTTRVKASPLLFSIFLSVARVLGYGSPQQFANRRALVLYNTLCATRADETPVFWREECSLPPTFQSWFTITNLHVWLLTVRLRALPAPHGTQHVQGLIDHFFQDVEERLRAVLQPGVLPPRPSSPHLSSTAEDGSHYPHSSFYTTPTPLAPKSTFPSTKAYQEAVKLQNRSRAPEKLIIRQMKILKEQWAGMGMSLDLGLVRGDAEMAAAVWRNLLGARGASGIGLSQEGTGSGYRRAVNLVGGLVEDVRKVDVDKEELKDDNSGVHDFAPSENDRYVYYSLLAFPQRACDNAVSSVPTRGTCAIKHPLSRSYYSLLIVTYSRYIGYPELMVTLVSYIRREILRLERLDDSVIMGPRRVGCEGEGVQDLRWGDVQNNVRR</sequence>
<dbReference type="Pfam" id="PF03981">
    <property type="entry name" value="Ubiq_cyt_C_chap"/>
    <property type="match status" value="2"/>
</dbReference>
<evidence type="ECO:0000259" key="3">
    <source>
        <dbReference type="Pfam" id="PF03981"/>
    </source>
</evidence>
<dbReference type="PANTHER" id="PTHR12184">
    <property type="entry name" value="UBIQUINOL-CYTOCHROME C REDUCTASE COMPLEX ASSEMBLY FACTOR 1 FAMILY MEMBER"/>
    <property type="match status" value="1"/>
</dbReference>